<dbReference type="GO" id="GO:0070482">
    <property type="term" value="P:response to oxygen levels"/>
    <property type="evidence" value="ECO:0007669"/>
    <property type="project" value="TreeGrafter"/>
</dbReference>
<dbReference type="SUPFAM" id="SSF55073">
    <property type="entry name" value="Nucleotide cyclase"/>
    <property type="match status" value="1"/>
</dbReference>
<evidence type="ECO:0000313" key="10">
    <source>
        <dbReference type="EMBL" id="ELT97386.1"/>
    </source>
</evidence>
<evidence type="ECO:0000313" key="12">
    <source>
        <dbReference type="Proteomes" id="UP000014760"/>
    </source>
</evidence>
<evidence type="ECO:0000313" key="11">
    <source>
        <dbReference type="EnsemblMetazoa" id="CapteP190571"/>
    </source>
</evidence>
<keyword evidence="8" id="KW-0141">cGMP biosynthesis</keyword>
<gene>
    <name evidence="10" type="ORF">CAPTEDRAFT_190571</name>
</gene>
<keyword evidence="4" id="KW-0479">Metal-binding</keyword>
<accession>R7U170</accession>
<dbReference type="InterPro" id="IPR001054">
    <property type="entry name" value="A/G_cyclase"/>
</dbReference>
<keyword evidence="6" id="KW-0408">Iron</keyword>
<keyword evidence="7" id="KW-0456">Lyase</keyword>
<keyword evidence="5" id="KW-0547">Nucleotide-binding</keyword>
<keyword evidence="12" id="KW-1185">Reference proteome</keyword>
<evidence type="ECO:0000256" key="2">
    <source>
        <dbReference type="ARBA" id="ARBA00012202"/>
    </source>
</evidence>
<dbReference type="EMBL" id="KB308570">
    <property type="protein sequence ID" value="ELT97386.1"/>
    <property type="molecule type" value="Genomic_DNA"/>
</dbReference>
<feature type="domain" description="Guanylate cyclase" evidence="9">
    <location>
        <begin position="111"/>
        <end position="207"/>
    </location>
</feature>
<dbReference type="OrthoDB" id="6127067at2759"/>
<dbReference type="CDD" id="cd07302">
    <property type="entry name" value="CHD"/>
    <property type="match status" value="1"/>
</dbReference>
<dbReference type="HOGENOM" id="CLU_1284380_0_0_1"/>
<dbReference type="PANTHER" id="PTHR45655">
    <property type="entry name" value="GUANYLATE CYCLASE SOLUBLE SUBUNIT BETA-2"/>
    <property type="match status" value="1"/>
</dbReference>
<evidence type="ECO:0000256" key="5">
    <source>
        <dbReference type="ARBA" id="ARBA00022741"/>
    </source>
</evidence>
<dbReference type="InterPro" id="IPR029787">
    <property type="entry name" value="Nucleotide_cyclase"/>
</dbReference>
<protein>
    <recommendedName>
        <fullName evidence="2">guanylate cyclase</fullName>
        <ecNumber evidence="2">4.6.1.2</ecNumber>
    </recommendedName>
</protein>
<dbReference type="EnsemblMetazoa" id="CapteT190571">
    <property type="protein sequence ID" value="CapteP190571"/>
    <property type="gene ID" value="CapteG190571"/>
</dbReference>
<evidence type="ECO:0000256" key="3">
    <source>
        <dbReference type="ARBA" id="ARBA00022617"/>
    </source>
</evidence>
<dbReference type="GO" id="GO:0008074">
    <property type="term" value="C:guanylate cyclase complex, soluble"/>
    <property type="evidence" value="ECO:0007669"/>
    <property type="project" value="TreeGrafter"/>
</dbReference>
<dbReference type="GO" id="GO:0004383">
    <property type="term" value="F:guanylate cyclase activity"/>
    <property type="evidence" value="ECO:0007669"/>
    <property type="project" value="UniProtKB-EC"/>
</dbReference>
<reference evidence="10 12" key="2">
    <citation type="journal article" date="2013" name="Nature">
        <title>Insights into bilaterian evolution from three spiralian genomes.</title>
        <authorList>
            <person name="Simakov O."/>
            <person name="Marletaz F."/>
            <person name="Cho S.J."/>
            <person name="Edsinger-Gonzales E."/>
            <person name="Havlak P."/>
            <person name="Hellsten U."/>
            <person name="Kuo D.H."/>
            <person name="Larsson T."/>
            <person name="Lv J."/>
            <person name="Arendt D."/>
            <person name="Savage R."/>
            <person name="Osoegawa K."/>
            <person name="de Jong P."/>
            <person name="Grimwood J."/>
            <person name="Chapman J.A."/>
            <person name="Shapiro H."/>
            <person name="Aerts A."/>
            <person name="Otillar R.P."/>
            <person name="Terry A.Y."/>
            <person name="Boore J.L."/>
            <person name="Grigoriev I.V."/>
            <person name="Lindberg D.R."/>
            <person name="Seaver E.C."/>
            <person name="Weisblat D.A."/>
            <person name="Putnam N.H."/>
            <person name="Rokhsar D.S."/>
        </authorList>
    </citation>
    <scope>NUCLEOTIDE SEQUENCE</scope>
    <source>
        <strain evidence="10 12">I ESC-2004</strain>
    </source>
</reference>
<dbReference type="EMBL" id="AMQN01010928">
    <property type="status" value="NOT_ANNOTATED_CDS"/>
    <property type="molecule type" value="Genomic_DNA"/>
</dbReference>
<dbReference type="Gene3D" id="6.10.250.780">
    <property type="match status" value="1"/>
</dbReference>
<proteinExistence type="predicted"/>
<keyword evidence="3" id="KW-0349">Heme</keyword>
<evidence type="ECO:0000256" key="8">
    <source>
        <dbReference type="ARBA" id="ARBA00023293"/>
    </source>
</evidence>
<dbReference type="EC" id="4.6.1.2" evidence="2"/>
<evidence type="ECO:0000256" key="7">
    <source>
        <dbReference type="ARBA" id="ARBA00023239"/>
    </source>
</evidence>
<dbReference type="PANTHER" id="PTHR45655:SF2">
    <property type="entry name" value="GUANYLATE CYCLASE SOLUBLE SUBUNIT BETA-1"/>
    <property type="match status" value="1"/>
</dbReference>
<dbReference type="Gene3D" id="3.30.450.260">
    <property type="entry name" value="Haem NO binding associated domain"/>
    <property type="match status" value="1"/>
</dbReference>
<dbReference type="Pfam" id="PF07701">
    <property type="entry name" value="HNOBA"/>
    <property type="match status" value="1"/>
</dbReference>
<dbReference type="PROSITE" id="PS50125">
    <property type="entry name" value="GUANYLATE_CYCLASE_2"/>
    <property type="match status" value="1"/>
</dbReference>
<dbReference type="STRING" id="283909.R7U170"/>
<dbReference type="SMART" id="SM00044">
    <property type="entry name" value="CYCc"/>
    <property type="match status" value="1"/>
</dbReference>
<dbReference type="GO" id="GO:0000166">
    <property type="term" value="F:nucleotide binding"/>
    <property type="evidence" value="ECO:0007669"/>
    <property type="project" value="UniProtKB-KW"/>
</dbReference>
<dbReference type="Proteomes" id="UP000014760">
    <property type="component" value="Unassembled WGS sequence"/>
</dbReference>
<name>R7U170_CAPTE</name>
<dbReference type="AlphaFoldDB" id="R7U170"/>
<evidence type="ECO:0000256" key="6">
    <source>
        <dbReference type="ARBA" id="ARBA00023004"/>
    </source>
</evidence>
<evidence type="ECO:0000259" key="9">
    <source>
        <dbReference type="PROSITE" id="PS50125"/>
    </source>
</evidence>
<dbReference type="GO" id="GO:0046872">
    <property type="term" value="F:metal ion binding"/>
    <property type="evidence" value="ECO:0007669"/>
    <property type="project" value="UniProtKB-KW"/>
</dbReference>
<organism evidence="10">
    <name type="scientific">Capitella teleta</name>
    <name type="common">Polychaete worm</name>
    <dbReference type="NCBI Taxonomy" id="283909"/>
    <lineage>
        <taxon>Eukaryota</taxon>
        <taxon>Metazoa</taxon>
        <taxon>Spiralia</taxon>
        <taxon>Lophotrochozoa</taxon>
        <taxon>Annelida</taxon>
        <taxon>Polychaeta</taxon>
        <taxon>Sedentaria</taxon>
        <taxon>Scolecida</taxon>
        <taxon>Capitellidae</taxon>
        <taxon>Capitella</taxon>
    </lineage>
</organism>
<dbReference type="Gene3D" id="3.30.70.1230">
    <property type="entry name" value="Nucleotide cyclase"/>
    <property type="match status" value="1"/>
</dbReference>
<evidence type="ECO:0000256" key="1">
    <source>
        <dbReference type="ARBA" id="ARBA00001971"/>
    </source>
</evidence>
<dbReference type="GO" id="GO:0019934">
    <property type="term" value="P:cGMP-mediated signaling"/>
    <property type="evidence" value="ECO:0007669"/>
    <property type="project" value="TreeGrafter"/>
</dbReference>
<dbReference type="InterPro" id="IPR011645">
    <property type="entry name" value="HNOB_dom_associated"/>
</dbReference>
<reference evidence="12" key="1">
    <citation type="submission" date="2012-12" db="EMBL/GenBank/DDBJ databases">
        <authorList>
            <person name="Hellsten U."/>
            <person name="Grimwood J."/>
            <person name="Chapman J.A."/>
            <person name="Shapiro H."/>
            <person name="Aerts A."/>
            <person name="Otillar R.P."/>
            <person name="Terry A.Y."/>
            <person name="Boore J.L."/>
            <person name="Simakov O."/>
            <person name="Marletaz F."/>
            <person name="Cho S.-J."/>
            <person name="Edsinger-Gonzales E."/>
            <person name="Havlak P."/>
            <person name="Kuo D.-H."/>
            <person name="Larsson T."/>
            <person name="Lv J."/>
            <person name="Arendt D."/>
            <person name="Savage R."/>
            <person name="Osoegawa K."/>
            <person name="de Jong P."/>
            <person name="Lindberg D.R."/>
            <person name="Seaver E.C."/>
            <person name="Weisblat D.A."/>
            <person name="Putnam N.H."/>
            <person name="Grigoriev I.V."/>
            <person name="Rokhsar D.S."/>
        </authorList>
    </citation>
    <scope>NUCLEOTIDE SEQUENCE</scope>
    <source>
        <strain evidence="12">I ESC-2004</strain>
    </source>
</reference>
<dbReference type="OMA" id="CEMALAM"/>
<sequence length="215" mass="24441">MYVEESDKILFPCSPHLGTLDELSEHGLYLSDIPLHDSTRDLILLSEQLRAEYELTKRLEDATDTCQRTYGELQVQKEMADKLLYSILPPPVADQLRLGNQVPPVKYQSATILFSGICDFNQICTRSSPIMVVQLLNELFQKFDALAEPRIYNVYKVETVGDKYMLASGLPERTELHARNMALVALDMMDVAKDTFIDGHRVQVSIDHCWSTITT</sequence>
<dbReference type="InterPro" id="IPR042463">
    <property type="entry name" value="HNOB_dom_associated_sf"/>
</dbReference>
<dbReference type="Pfam" id="PF00211">
    <property type="entry name" value="Guanylate_cyc"/>
    <property type="match status" value="1"/>
</dbReference>
<reference evidence="11" key="3">
    <citation type="submission" date="2015-06" db="UniProtKB">
        <authorList>
            <consortium name="EnsemblMetazoa"/>
        </authorList>
    </citation>
    <scope>IDENTIFICATION</scope>
</reference>
<evidence type="ECO:0000256" key="4">
    <source>
        <dbReference type="ARBA" id="ARBA00022723"/>
    </source>
</evidence>
<comment type="cofactor">
    <cofactor evidence="1">
        <name>heme</name>
        <dbReference type="ChEBI" id="CHEBI:30413"/>
    </cofactor>
</comment>